<accession>A0A0D8BJZ3</accession>
<evidence type="ECO:0000313" key="2">
    <source>
        <dbReference type="EMBL" id="KJE24593.1"/>
    </source>
</evidence>
<dbReference type="Pfam" id="PF05787">
    <property type="entry name" value="PhoX"/>
    <property type="match status" value="2"/>
</dbReference>
<sequence length="382" mass="41307" precursor="true">MLLRSAVAALGTAAFSGATWHAALAATARPGVGPYGPLRPPDRSGVALPAGFTSRIVARSHLLVGATEYVWHDAPDGGACFPGPADGWTYVSNSEVMLHGGASALRFRADGSIASSGRILGGTTANCAGGATPWGTWLSCEEFFSGRVYEAWPDGSRKAVARPALGRFTHEAAACDPDHRVIYLTEDRRDGCFYRFRPDRWGDLSAGQLEVLVADAHAESGPVRWERVRDPDGFPRATRRQVREARRFHGGEGCWYAHGVCYLTTKGDDRVWAYRADAERIDLLYDRASLPDPPPLTGVDNVVGARSGDLYVAEDHSRPALVLITPDGVVAPFLRLPEHDRSEITGPAFSPDGSRLYFSSQRGVTGRNRGGITFEVTGPFRR</sequence>
<organism evidence="2 3">
    <name type="scientific">Frankia torreyi</name>
    <dbReference type="NCBI Taxonomy" id="1856"/>
    <lineage>
        <taxon>Bacteria</taxon>
        <taxon>Bacillati</taxon>
        <taxon>Actinomycetota</taxon>
        <taxon>Actinomycetes</taxon>
        <taxon>Frankiales</taxon>
        <taxon>Frankiaceae</taxon>
        <taxon>Frankia</taxon>
    </lineage>
</organism>
<dbReference type="InterPro" id="IPR011659">
    <property type="entry name" value="WD40"/>
</dbReference>
<dbReference type="Proteomes" id="UP000032545">
    <property type="component" value="Unassembled WGS sequence"/>
</dbReference>
<evidence type="ECO:0008006" key="4">
    <source>
        <dbReference type="Google" id="ProtNLM"/>
    </source>
</evidence>
<dbReference type="PATRIC" id="fig|1502723.3.peg.4220"/>
<dbReference type="PANTHER" id="PTHR35399:SF4">
    <property type="entry name" value="MEMBRANE PROTEIN"/>
    <property type="match status" value="1"/>
</dbReference>
<keyword evidence="1" id="KW-0732">Signal</keyword>
<name>A0A0D8BJZ3_9ACTN</name>
<keyword evidence="3" id="KW-1185">Reference proteome</keyword>
<dbReference type="EMBL" id="JYFN01000005">
    <property type="protein sequence ID" value="KJE24593.1"/>
    <property type="molecule type" value="Genomic_DNA"/>
</dbReference>
<feature type="chain" id="PRO_5002327026" description="WD40-like beta propeller repeat protein" evidence="1">
    <location>
        <begin position="26"/>
        <end position="382"/>
    </location>
</feature>
<dbReference type="PANTHER" id="PTHR35399">
    <property type="entry name" value="SLR8030 PROTEIN"/>
    <property type="match status" value="1"/>
</dbReference>
<evidence type="ECO:0000313" key="3">
    <source>
        <dbReference type="Proteomes" id="UP000032545"/>
    </source>
</evidence>
<dbReference type="Pfam" id="PF07676">
    <property type="entry name" value="PD40"/>
    <property type="match status" value="1"/>
</dbReference>
<gene>
    <name evidence="2" type="ORF">FF36_00967</name>
</gene>
<feature type="signal peptide" evidence="1">
    <location>
        <begin position="1"/>
        <end position="25"/>
    </location>
</feature>
<dbReference type="SUPFAM" id="SSF63825">
    <property type="entry name" value="YWTD domain"/>
    <property type="match status" value="1"/>
</dbReference>
<protein>
    <recommendedName>
        <fullName evidence="4">WD40-like beta propeller repeat protein</fullName>
    </recommendedName>
</protein>
<comment type="caution">
    <text evidence="2">The sequence shown here is derived from an EMBL/GenBank/DDBJ whole genome shotgun (WGS) entry which is preliminary data.</text>
</comment>
<dbReference type="AlphaFoldDB" id="A0A0D8BJZ3"/>
<dbReference type="InterPro" id="IPR008557">
    <property type="entry name" value="PhoX"/>
</dbReference>
<reference evidence="2 3" key="2">
    <citation type="journal article" date="2016" name="Genome Announc.">
        <title>Permanent Draft Genome Sequences for Two Variants of Frankia sp. Strain CpI1, the First Frankia Strain Isolated from Root Nodules of Comptonia peregrina.</title>
        <authorList>
            <person name="Oshone R."/>
            <person name="Hurst S.G.IV."/>
            <person name="Abebe-Akele F."/>
            <person name="Simpson S."/>
            <person name="Morris K."/>
            <person name="Thomas W.K."/>
            <person name="Tisa L.S."/>
        </authorList>
    </citation>
    <scope>NUCLEOTIDE SEQUENCE [LARGE SCALE GENOMIC DNA]</scope>
    <source>
        <strain evidence="3">CpI1-S</strain>
    </source>
</reference>
<reference evidence="3" key="1">
    <citation type="submission" date="2015-02" db="EMBL/GenBank/DDBJ databases">
        <title>Draft Genome of Frankia sp. CpI1-S.</title>
        <authorList>
            <person name="Oshone R.T."/>
            <person name="Ngom M."/>
            <person name="Ghodhbane-Gtari F."/>
            <person name="Gtari M."/>
            <person name="Morris K."/>
            <person name="Thomas K."/>
            <person name="Sen A."/>
            <person name="Tisa L.S."/>
        </authorList>
    </citation>
    <scope>NUCLEOTIDE SEQUENCE [LARGE SCALE GENOMIC DNA]</scope>
    <source>
        <strain evidence="3">CpI1-S</strain>
    </source>
</reference>
<evidence type="ECO:0000256" key="1">
    <source>
        <dbReference type="SAM" id="SignalP"/>
    </source>
</evidence>
<proteinExistence type="predicted"/>